<organism evidence="1 2">
    <name type="scientific">Legionella resiliens</name>
    <dbReference type="NCBI Taxonomy" id="2905958"/>
    <lineage>
        <taxon>Bacteria</taxon>
        <taxon>Pseudomonadati</taxon>
        <taxon>Pseudomonadota</taxon>
        <taxon>Gammaproteobacteria</taxon>
        <taxon>Legionellales</taxon>
        <taxon>Legionellaceae</taxon>
        <taxon>Legionella</taxon>
    </lineage>
</organism>
<dbReference type="EMBL" id="JAJTND010000004">
    <property type="protein sequence ID" value="MCE3532409.1"/>
    <property type="molecule type" value="Genomic_DNA"/>
</dbReference>
<accession>A0ABS8X6H0</accession>
<keyword evidence="2" id="KW-1185">Reference proteome</keyword>
<dbReference type="RefSeq" id="WP_182352221.1">
    <property type="nucleotide sequence ID" value="NZ_JAJSPM010000005.1"/>
</dbReference>
<comment type="caution">
    <text evidence="1">The sequence shown here is derived from an EMBL/GenBank/DDBJ whole genome shotgun (WGS) entry which is preliminary data.</text>
</comment>
<evidence type="ECO:0000313" key="2">
    <source>
        <dbReference type="Proteomes" id="UP001320170"/>
    </source>
</evidence>
<reference evidence="1 2" key="1">
    <citation type="journal article" date="2024" name="Pathogens">
        <title>Characterization of a Novel Species of Legionella Isolated from a Healthcare Facility: Legionella resiliens sp. nov.</title>
        <authorList>
            <person name="Cristino S."/>
            <person name="Pascale M.R."/>
            <person name="Marino F."/>
            <person name="Derelitto C."/>
            <person name="Salaris S."/>
            <person name="Orsini M."/>
            <person name="Squarzoni S."/>
            <person name="Grottola A."/>
            <person name="Girolamini L."/>
        </authorList>
    </citation>
    <scope>NUCLEOTIDE SEQUENCE [LARGE SCALE GENOMIC DNA]</scope>
    <source>
        <strain evidence="1 2">8cVS16</strain>
    </source>
</reference>
<gene>
    <name evidence="1" type="ORF">LXO92_08475</name>
</gene>
<protein>
    <submittedName>
        <fullName evidence="1">Uncharacterized protein</fullName>
    </submittedName>
</protein>
<name>A0ABS8X6H0_9GAMM</name>
<dbReference type="Proteomes" id="UP001320170">
    <property type="component" value="Unassembled WGS sequence"/>
</dbReference>
<sequence length="74" mass="8927">MYNTIQGDRDNFYIYNIYMDNTCGAYIYIFYGDDIRQDSNTNDDFYNTYDTYDVYDVHDGKHSHYMPKQTGLRS</sequence>
<evidence type="ECO:0000313" key="1">
    <source>
        <dbReference type="EMBL" id="MCE3532409.1"/>
    </source>
</evidence>
<proteinExistence type="predicted"/>